<protein>
    <submittedName>
        <fullName evidence="3">Uncharacterized protein</fullName>
    </submittedName>
</protein>
<dbReference type="RefSeq" id="XP_014158435.1">
    <property type="nucleotide sequence ID" value="XM_014302960.1"/>
</dbReference>
<feature type="repeat" description="RCC1" evidence="2">
    <location>
        <begin position="242"/>
        <end position="297"/>
    </location>
</feature>
<dbReference type="InterPro" id="IPR000408">
    <property type="entry name" value="Reg_chr_condens"/>
</dbReference>
<gene>
    <name evidence="3" type="ORF">SARC_03257</name>
</gene>
<reference evidence="3 4" key="1">
    <citation type="submission" date="2011-02" db="EMBL/GenBank/DDBJ databases">
        <title>The Genome Sequence of Sphaeroforma arctica JP610.</title>
        <authorList>
            <consortium name="The Broad Institute Genome Sequencing Platform"/>
            <person name="Russ C."/>
            <person name="Cuomo C."/>
            <person name="Young S.K."/>
            <person name="Zeng Q."/>
            <person name="Gargeya S."/>
            <person name="Alvarado L."/>
            <person name="Berlin A."/>
            <person name="Chapman S.B."/>
            <person name="Chen Z."/>
            <person name="Freedman E."/>
            <person name="Gellesch M."/>
            <person name="Goldberg J."/>
            <person name="Griggs A."/>
            <person name="Gujja S."/>
            <person name="Heilman E."/>
            <person name="Heiman D."/>
            <person name="Howarth C."/>
            <person name="Mehta T."/>
            <person name="Neiman D."/>
            <person name="Pearson M."/>
            <person name="Roberts A."/>
            <person name="Saif S."/>
            <person name="Shea T."/>
            <person name="Shenoy N."/>
            <person name="Sisk P."/>
            <person name="Stolte C."/>
            <person name="Sykes S."/>
            <person name="White J."/>
            <person name="Yandava C."/>
            <person name="Burger G."/>
            <person name="Gray M.W."/>
            <person name="Holland P.W.H."/>
            <person name="King N."/>
            <person name="Lang F.B.F."/>
            <person name="Roger A.J."/>
            <person name="Ruiz-Trillo I."/>
            <person name="Haas B."/>
            <person name="Nusbaum C."/>
            <person name="Birren B."/>
        </authorList>
    </citation>
    <scope>NUCLEOTIDE SEQUENCE [LARGE SCALE GENOMIC DNA]</scope>
    <source>
        <strain evidence="3 4">JP610</strain>
    </source>
</reference>
<dbReference type="Gene3D" id="2.130.10.30">
    <property type="entry name" value="Regulator of chromosome condensation 1/beta-lactamase-inhibitor protein II"/>
    <property type="match status" value="2"/>
</dbReference>
<dbReference type="OrthoDB" id="5370059at2759"/>
<dbReference type="PRINTS" id="PR00633">
    <property type="entry name" value="RCCNDNSATION"/>
</dbReference>
<proteinExistence type="predicted"/>
<keyword evidence="4" id="KW-1185">Reference proteome</keyword>
<dbReference type="GeneID" id="25903761"/>
<evidence type="ECO:0000313" key="3">
    <source>
        <dbReference type="EMBL" id="KNC84533.1"/>
    </source>
</evidence>
<dbReference type="PROSITE" id="PS50012">
    <property type="entry name" value="RCC1_3"/>
    <property type="match status" value="4"/>
</dbReference>
<dbReference type="Pfam" id="PF00415">
    <property type="entry name" value="RCC1"/>
    <property type="match status" value="1"/>
</dbReference>
<accession>A0A0L0G8G5</accession>
<dbReference type="InterPro" id="IPR051625">
    <property type="entry name" value="Signaling_Regulatory_Domain"/>
</dbReference>
<dbReference type="InterPro" id="IPR009091">
    <property type="entry name" value="RCC1/BLIP-II"/>
</dbReference>
<dbReference type="AlphaFoldDB" id="A0A0L0G8G5"/>
<evidence type="ECO:0000256" key="1">
    <source>
        <dbReference type="ARBA" id="ARBA00022737"/>
    </source>
</evidence>
<feature type="repeat" description="RCC1" evidence="2">
    <location>
        <begin position="37"/>
        <end position="88"/>
    </location>
</feature>
<dbReference type="STRING" id="667725.A0A0L0G8G5"/>
<dbReference type="eggNOG" id="KOG1426">
    <property type="taxonomic scope" value="Eukaryota"/>
</dbReference>
<organism evidence="3 4">
    <name type="scientific">Sphaeroforma arctica JP610</name>
    <dbReference type="NCBI Taxonomy" id="667725"/>
    <lineage>
        <taxon>Eukaryota</taxon>
        <taxon>Ichthyosporea</taxon>
        <taxon>Ichthyophonida</taxon>
        <taxon>Sphaeroforma</taxon>
    </lineage>
</organism>
<dbReference type="EMBL" id="KQ241758">
    <property type="protein sequence ID" value="KNC84533.1"/>
    <property type="molecule type" value="Genomic_DNA"/>
</dbReference>
<name>A0A0L0G8G5_9EUKA</name>
<sequence length="479" mass="51499">MANGDGGSHGTEEDNIEDTLPVEMYTPHPEWLDSADRVCLVWGQGSDGQLGIGDCVGYTTPQVLLSMIDRPLMNVSAGHSHTVAIGELADEEGSGHGVLMSWGSNMYGQTAKELDHFSFSTGFGGPEDDDDEDEQSVPLLVPSLNGFRFNDCATGLYHTLALGVSRAVGEDSSDDERGSLDGHSREYNRQHTKVFAWGSALLGDGTSNFESRPTHIRNLDDKQIDCVFAGGHHSMAISHSTGSVYLWGWLFERDVRENAEKAVLRQIPSPVQLNAFNGMSVRTVACGVWHSSVVTTEGKVFTIGLQKPSNLLSRQIDLSYSSPFYASDEVKANVDVVNELDLQDQYDEEVTPSTAQSFPLASQLSATLMSGVPAIAACACGDGFTVMLSDGGEIYFSGLNKNIGASRLEAIKVEVNSTSPVKSISAGLNFYTAVTAAGDVYVQGLLHGRVYRSLSKVITAKAITHTATGNDFCIAYTRE</sequence>
<dbReference type="PANTHER" id="PTHR22872">
    <property type="entry name" value="BTK-BINDING PROTEIN-RELATED"/>
    <property type="match status" value="1"/>
</dbReference>
<keyword evidence="1" id="KW-0677">Repeat</keyword>
<feature type="repeat" description="RCC1" evidence="2">
    <location>
        <begin position="97"/>
        <end position="165"/>
    </location>
</feature>
<dbReference type="PROSITE" id="PS00626">
    <property type="entry name" value="RCC1_2"/>
    <property type="match status" value="1"/>
</dbReference>
<feature type="repeat" description="RCC1" evidence="2">
    <location>
        <begin position="192"/>
        <end position="240"/>
    </location>
</feature>
<evidence type="ECO:0000313" key="4">
    <source>
        <dbReference type="Proteomes" id="UP000054560"/>
    </source>
</evidence>
<dbReference type="Proteomes" id="UP000054560">
    <property type="component" value="Unassembled WGS sequence"/>
</dbReference>
<evidence type="ECO:0000256" key="2">
    <source>
        <dbReference type="PROSITE-ProRule" id="PRU00235"/>
    </source>
</evidence>
<dbReference type="SUPFAM" id="SSF50985">
    <property type="entry name" value="RCC1/BLIP-II"/>
    <property type="match status" value="2"/>
</dbReference>